<keyword evidence="6" id="KW-1185">Reference proteome</keyword>
<proteinExistence type="predicted"/>
<evidence type="ECO:0000256" key="3">
    <source>
        <dbReference type="ARBA" id="ARBA00023315"/>
    </source>
</evidence>
<keyword evidence="2 5" id="KW-0808">Transferase</keyword>
<protein>
    <submittedName>
        <fullName evidence="5">Homoserine O-succinyltransferase</fullName>
        <ecNumber evidence="5">2.3.1.46</ecNumber>
    </submittedName>
</protein>
<dbReference type="GO" id="GO:0008652">
    <property type="term" value="P:amino acid biosynthetic process"/>
    <property type="evidence" value="ECO:0007669"/>
    <property type="project" value="UniProtKB-KW"/>
</dbReference>
<organism evidence="5 6">
    <name type="scientific">Nocardia otitidiscaviarum</name>
    <dbReference type="NCBI Taxonomy" id="1823"/>
    <lineage>
        <taxon>Bacteria</taxon>
        <taxon>Bacillati</taxon>
        <taxon>Actinomycetota</taxon>
        <taxon>Actinomycetes</taxon>
        <taxon>Mycobacteriales</taxon>
        <taxon>Nocardiaceae</taxon>
        <taxon>Nocardia</taxon>
    </lineage>
</organism>
<name>A0A379JIW2_9NOCA</name>
<feature type="compositionally biased region" description="Basic and acidic residues" evidence="4">
    <location>
        <begin position="70"/>
        <end position="79"/>
    </location>
</feature>
<evidence type="ECO:0000313" key="6">
    <source>
        <dbReference type="Proteomes" id="UP000255467"/>
    </source>
</evidence>
<dbReference type="GO" id="GO:0008899">
    <property type="term" value="F:homoserine O-succinyltransferase activity"/>
    <property type="evidence" value="ECO:0007669"/>
    <property type="project" value="UniProtKB-EC"/>
</dbReference>
<dbReference type="PANTHER" id="PTHR20919">
    <property type="entry name" value="HOMOSERINE O-SUCCINYLTRANSFERASE"/>
    <property type="match status" value="1"/>
</dbReference>
<dbReference type="Pfam" id="PF04204">
    <property type="entry name" value="HTS"/>
    <property type="match status" value="1"/>
</dbReference>
<evidence type="ECO:0000256" key="1">
    <source>
        <dbReference type="ARBA" id="ARBA00022605"/>
    </source>
</evidence>
<dbReference type="Proteomes" id="UP000255467">
    <property type="component" value="Unassembled WGS sequence"/>
</dbReference>
<dbReference type="STRING" id="1406858.GCA_000710895_03939"/>
<dbReference type="EC" id="2.3.1.46" evidence="5"/>
<evidence type="ECO:0000256" key="2">
    <source>
        <dbReference type="ARBA" id="ARBA00022679"/>
    </source>
</evidence>
<dbReference type="Gene3D" id="3.40.50.880">
    <property type="match status" value="1"/>
</dbReference>
<dbReference type="InterPro" id="IPR033752">
    <property type="entry name" value="MetA_family"/>
</dbReference>
<dbReference type="InterPro" id="IPR029062">
    <property type="entry name" value="Class_I_gatase-like"/>
</dbReference>
<gene>
    <name evidence="5" type="primary">metA</name>
    <name evidence="5" type="ORF">NCTC1934_05248</name>
</gene>
<reference evidence="5 6" key="1">
    <citation type="submission" date="2018-06" db="EMBL/GenBank/DDBJ databases">
        <authorList>
            <consortium name="Pathogen Informatics"/>
            <person name="Doyle S."/>
        </authorList>
    </citation>
    <scope>NUCLEOTIDE SEQUENCE [LARGE SCALE GENOMIC DNA]</scope>
    <source>
        <strain evidence="5 6">NCTC1934</strain>
    </source>
</reference>
<sequence length="377" mass="40379">MRIGIVDLMSLRPESMTRRVFAAAVAAGAARLGWRTTGFGAATGSPSASVASGRTATGCASDESSATCRPDGRPSEIRSEATGASPEEAAESEVAVTFFGIDPLRASIDVDWPALAAMDALIISGSEPKAADIAAEPSLAVVDRILRDCSGAASLLFSCQSAHAALHLLHGLERHRLPYRAHGACDHWVHGAALDRMGGVQPGAHPGTALVEGLATPVRVPHSRWNAMTSADLREAGVDILLDSEEAEWHLATGPDGLRHIFLQGHPEYLPDTMAREHRRDLRRWLSDPMRPFPAIPSRYFPHDTEQTLLDLAVRLRTTFDPTQLDGFPLPIHPAEVMADWTADAEVFFANWIRAVAQARSTATTPAAPAPQPIPSI</sequence>
<evidence type="ECO:0000256" key="4">
    <source>
        <dbReference type="SAM" id="MobiDB-lite"/>
    </source>
</evidence>
<keyword evidence="3 5" id="KW-0012">Acyltransferase</keyword>
<dbReference type="AlphaFoldDB" id="A0A379JIW2"/>
<dbReference type="SUPFAM" id="SSF52317">
    <property type="entry name" value="Class I glutamine amidotransferase-like"/>
    <property type="match status" value="1"/>
</dbReference>
<feature type="compositionally biased region" description="Low complexity" evidence="4">
    <location>
        <begin position="80"/>
        <end position="89"/>
    </location>
</feature>
<dbReference type="PANTHER" id="PTHR20919:SF0">
    <property type="entry name" value="HOMOSERINE O-SUCCINYLTRANSFERASE"/>
    <property type="match status" value="1"/>
</dbReference>
<evidence type="ECO:0000313" key="5">
    <source>
        <dbReference type="EMBL" id="SUD47923.1"/>
    </source>
</evidence>
<feature type="compositionally biased region" description="Polar residues" evidence="4">
    <location>
        <begin position="44"/>
        <end position="55"/>
    </location>
</feature>
<feature type="region of interest" description="Disordered" evidence="4">
    <location>
        <begin position="43"/>
        <end position="89"/>
    </location>
</feature>
<keyword evidence="1" id="KW-0028">Amino-acid biosynthesis</keyword>
<dbReference type="EMBL" id="UGRY01000004">
    <property type="protein sequence ID" value="SUD47923.1"/>
    <property type="molecule type" value="Genomic_DNA"/>
</dbReference>
<accession>A0A379JIW2</accession>